<dbReference type="AlphaFoldDB" id="K0RV20"/>
<gene>
    <name evidence="1" type="ORF">THAOC_30413</name>
</gene>
<proteinExistence type="predicted"/>
<evidence type="ECO:0000313" key="1">
    <source>
        <dbReference type="EMBL" id="EJK50562.1"/>
    </source>
</evidence>
<organism evidence="1 2">
    <name type="scientific">Thalassiosira oceanica</name>
    <name type="common">Marine diatom</name>
    <dbReference type="NCBI Taxonomy" id="159749"/>
    <lineage>
        <taxon>Eukaryota</taxon>
        <taxon>Sar</taxon>
        <taxon>Stramenopiles</taxon>
        <taxon>Ochrophyta</taxon>
        <taxon>Bacillariophyta</taxon>
        <taxon>Coscinodiscophyceae</taxon>
        <taxon>Thalassiosirophycidae</taxon>
        <taxon>Thalassiosirales</taxon>
        <taxon>Thalassiosiraceae</taxon>
        <taxon>Thalassiosira</taxon>
    </lineage>
</organism>
<keyword evidence="2" id="KW-1185">Reference proteome</keyword>
<reference evidence="1 2" key="1">
    <citation type="journal article" date="2012" name="Genome Biol.">
        <title>Genome and low-iron response of an oceanic diatom adapted to chronic iron limitation.</title>
        <authorList>
            <person name="Lommer M."/>
            <person name="Specht M."/>
            <person name="Roy A.S."/>
            <person name="Kraemer L."/>
            <person name="Andreson R."/>
            <person name="Gutowska M.A."/>
            <person name="Wolf J."/>
            <person name="Bergner S.V."/>
            <person name="Schilhabel M.B."/>
            <person name="Klostermeier U.C."/>
            <person name="Beiko R.G."/>
            <person name="Rosenstiel P."/>
            <person name="Hippler M."/>
            <person name="Laroche J."/>
        </authorList>
    </citation>
    <scope>NUCLEOTIDE SEQUENCE [LARGE SCALE GENOMIC DNA]</scope>
    <source>
        <strain evidence="1 2">CCMP1005</strain>
    </source>
</reference>
<name>K0RV20_THAOC</name>
<evidence type="ECO:0000313" key="2">
    <source>
        <dbReference type="Proteomes" id="UP000266841"/>
    </source>
</evidence>
<sequence>MSSGLENQNARIEALPGYALFNLKLINWGYIDIARCLPVDTTTLADIKSLITQHVGPTKSLQVSRADNNFPLDADDNITLRGLGFRGKVEKDLPVYNLHYDFTPVGTTESDPLLMTMS</sequence>
<protein>
    <submittedName>
        <fullName evidence="1">Uncharacterized protein</fullName>
    </submittedName>
</protein>
<dbReference type="Proteomes" id="UP000266841">
    <property type="component" value="Unassembled WGS sequence"/>
</dbReference>
<accession>K0RV20</accession>
<comment type="caution">
    <text evidence="1">The sequence shown here is derived from an EMBL/GenBank/DDBJ whole genome shotgun (WGS) entry which is preliminary data.</text>
</comment>
<dbReference type="EMBL" id="AGNL01043443">
    <property type="protein sequence ID" value="EJK50562.1"/>
    <property type="molecule type" value="Genomic_DNA"/>
</dbReference>